<protein>
    <submittedName>
        <fullName evidence="1">RusA family crossover junction endodeoxyribonuclease</fullName>
    </submittedName>
</protein>
<proteinExistence type="predicted"/>
<evidence type="ECO:0000313" key="1">
    <source>
        <dbReference type="EMBL" id="XFD39258.1"/>
    </source>
</evidence>
<dbReference type="EMBL" id="CP168151">
    <property type="protein sequence ID" value="XFD39258.1"/>
    <property type="molecule type" value="Genomic_DNA"/>
</dbReference>
<name>A0ACD5DDM2_9LACO</name>
<reference evidence="1" key="1">
    <citation type="submission" date="2024-08" db="EMBL/GenBank/DDBJ databases">
        <title>Lentilactobacillus sp. nov., isolated from tree bark.</title>
        <authorList>
            <person name="Phuengjayaem S."/>
            <person name="Tanasupawat S."/>
        </authorList>
    </citation>
    <scope>NUCLEOTIDE SEQUENCE</scope>
    <source>
        <strain evidence="1">SPB1-3</strain>
    </source>
</reference>
<gene>
    <name evidence="1" type="ORF">O0236_007415</name>
</gene>
<dbReference type="Proteomes" id="UP001149860">
    <property type="component" value="Chromosome"/>
</dbReference>
<accession>A0ACD5DDM2</accession>
<keyword evidence="2" id="KW-1185">Reference proteome</keyword>
<sequence length="139" mass="16148">MISLTIHGNPVPAGRPRFTRNGHAYDPPKSRAYKQLVAIEAKKQYRGPLLKDKPIEVYIAAYRENQKQISKIERTRRERKQSLPLRKPDTDNYVKSVLDALTGVIWADDNIICHIDAYKFYSDTPRIEVIVREIEIDKN</sequence>
<evidence type="ECO:0000313" key="2">
    <source>
        <dbReference type="Proteomes" id="UP001149860"/>
    </source>
</evidence>
<organism evidence="1 2">
    <name type="scientific">Lentilactobacillus terminaliae</name>
    <dbReference type="NCBI Taxonomy" id="3003483"/>
    <lineage>
        <taxon>Bacteria</taxon>
        <taxon>Bacillati</taxon>
        <taxon>Bacillota</taxon>
        <taxon>Bacilli</taxon>
        <taxon>Lactobacillales</taxon>
        <taxon>Lactobacillaceae</taxon>
        <taxon>Lentilactobacillus</taxon>
    </lineage>
</organism>